<dbReference type="STRING" id="119641.SAMN05421842_12915"/>
<evidence type="ECO:0000313" key="2">
    <source>
        <dbReference type="Proteomes" id="UP000199263"/>
    </source>
</evidence>
<evidence type="ECO:0000313" key="1">
    <source>
        <dbReference type="EMBL" id="SFD27815.1"/>
    </source>
</evidence>
<protein>
    <recommendedName>
        <fullName evidence="3">CdiI immunity protein domain-containing protein</fullName>
    </recommendedName>
</protein>
<sequence>MLESEMRDDFINFLRGNFHQDIESVEDAIEEILDEGERDYLIYVTEFITIFLNSDISDENKINIVSENTAIYYEDKSQYIVLIMNILNSIKKKLETL</sequence>
<dbReference type="OrthoDB" id="2969818at2"/>
<keyword evidence="2" id="KW-1185">Reference proteome</keyword>
<proteinExistence type="predicted"/>
<name>A0A1I1R0H8_9CLOT</name>
<dbReference type="AlphaFoldDB" id="A0A1I1R0H8"/>
<dbReference type="RefSeq" id="WP_090093601.1">
    <property type="nucleotide sequence ID" value="NZ_FOMG01000029.1"/>
</dbReference>
<gene>
    <name evidence="1" type="ORF">SAMN05421842_12915</name>
</gene>
<reference evidence="1 2" key="1">
    <citation type="submission" date="2016-10" db="EMBL/GenBank/DDBJ databases">
        <authorList>
            <person name="de Groot N.N."/>
        </authorList>
    </citation>
    <scope>NUCLEOTIDE SEQUENCE [LARGE SCALE GENOMIC DNA]</scope>
    <source>
        <strain evidence="1 2">DSM 12992</strain>
    </source>
</reference>
<dbReference type="Proteomes" id="UP000199263">
    <property type="component" value="Unassembled WGS sequence"/>
</dbReference>
<organism evidence="1 2">
    <name type="scientific">Clostridium uliginosum</name>
    <dbReference type="NCBI Taxonomy" id="119641"/>
    <lineage>
        <taxon>Bacteria</taxon>
        <taxon>Bacillati</taxon>
        <taxon>Bacillota</taxon>
        <taxon>Clostridia</taxon>
        <taxon>Eubacteriales</taxon>
        <taxon>Clostridiaceae</taxon>
        <taxon>Clostridium</taxon>
    </lineage>
</organism>
<accession>A0A1I1R0H8</accession>
<dbReference type="EMBL" id="FOMG01000029">
    <property type="protein sequence ID" value="SFD27815.1"/>
    <property type="molecule type" value="Genomic_DNA"/>
</dbReference>
<evidence type="ECO:0008006" key="3">
    <source>
        <dbReference type="Google" id="ProtNLM"/>
    </source>
</evidence>